<evidence type="ECO:0000313" key="2">
    <source>
        <dbReference type="EMBL" id="KAF7192966.1"/>
    </source>
</evidence>
<keyword evidence="1" id="KW-0812">Transmembrane</keyword>
<dbReference type="AlphaFoldDB" id="A0A8H6RMS3"/>
<dbReference type="PANTHER" id="PTHR35043">
    <property type="entry name" value="TRANSCRIPTION FACTOR DOMAIN-CONTAINING PROTEIN"/>
    <property type="match status" value="1"/>
</dbReference>
<keyword evidence="3" id="KW-1185">Reference proteome</keyword>
<dbReference type="Proteomes" id="UP000660729">
    <property type="component" value="Unassembled WGS sequence"/>
</dbReference>
<organism evidence="2 3">
    <name type="scientific">Pseudocercospora fuligena</name>
    <dbReference type="NCBI Taxonomy" id="685502"/>
    <lineage>
        <taxon>Eukaryota</taxon>
        <taxon>Fungi</taxon>
        <taxon>Dikarya</taxon>
        <taxon>Ascomycota</taxon>
        <taxon>Pezizomycotina</taxon>
        <taxon>Dothideomycetes</taxon>
        <taxon>Dothideomycetidae</taxon>
        <taxon>Mycosphaerellales</taxon>
        <taxon>Mycosphaerellaceae</taxon>
        <taxon>Pseudocercospora</taxon>
    </lineage>
</organism>
<feature type="transmembrane region" description="Helical" evidence="1">
    <location>
        <begin position="65"/>
        <end position="83"/>
    </location>
</feature>
<evidence type="ECO:0000313" key="3">
    <source>
        <dbReference type="Proteomes" id="UP000660729"/>
    </source>
</evidence>
<keyword evidence="1" id="KW-1133">Transmembrane helix</keyword>
<gene>
    <name evidence="2" type="ORF">HII31_05697</name>
</gene>
<comment type="caution">
    <text evidence="2">The sequence shown here is derived from an EMBL/GenBank/DDBJ whole genome shotgun (WGS) entry which is preliminary data.</text>
</comment>
<protein>
    <submittedName>
        <fullName evidence="2">Uncharacterized protein</fullName>
    </submittedName>
</protein>
<dbReference type="OrthoDB" id="3061561at2759"/>
<dbReference type="EMBL" id="JABCIY010000099">
    <property type="protein sequence ID" value="KAF7192966.1"/>
    <property type="molecule type" value="Genomic_DNA"/>
</dbReference>
<evidence type="ECO:0000256" key="1">
    <source>
        <dbReference type="SAM" id="Phobius"/>
    </source>
</evidence>
<dbReference type="PANTHER" id="PTHR35043:SF7">
    <property type="entry name" value="TRANSCRIPTION FACTOR DOMAIN-CONTAINING PROTEIN"/>
    <property type="match status" value="1"/>
</dbReference>
<feature type="transmembrane region" description="Helical" evidence="1">
    <location>
        <begin position="448"/>
        <end position="467"/>
    </location>
</feature>
<accession>A0A8H6RMS3</accession>
<feature type="transmembrane region" description="Helical" evidence="1">
    <location>
        <begin position="526"/>
        <end position="548"/>
    </location>
</feature>
<name>A0A8H6RMS3_9PEZI</name>
<reference evidence="2" key="1">
    <citation type="submission" date="2020-04" db="EMBL/GenBank/DDBJ databases">
        <title>Draft genome resource of the tomato pathogen Pseudocercospora fuligena.</title>
        <authorList>
            <person name="Zaccaron A."/>
        </authorList>
    </citation>
    <scope>NUCLEOTIDE SEQUENCE</scope>
    <source>
        <strain evidence="2">PF001</strain>
    </source>
</reference>
<keyword evidence="1" id="KW-0472">Membrane</keyword>
<feature type="transmembrane region" description="Helical" evidence="1">
    <location>
        <begin position="479"/>
        <end position="501"/>
    </location>
</feature>
<sequence>MSLEIHRSYSTNDTLVGFQQQPDGRGTLTILFSCLLTLSLCVWSATHLDLPRLRESKWQYTFKYLKWSLVGLFAPELIIWVAWRQRISAHVLHRFVQQVASSNGTATHYPEWTTVHGFYAGMGGFVFDLTEPDLTDDGPLIPDLQRLHVTPRGLQLLARCGLLPSISAEDIMDKSKTDGTGKLICCAQVIWVVISAVSRLAVGLPVTPLEINTIAHVVCALTVYVLWWHKPRWVNEPTFLRGKWVRPLCAFMYMSSLVSAKRRHERDLLRNFGVKTELAGVLYSPGDGEYHASLARGAKSTVVLGSGLVDSNSTNEATSFTGKIIPRPERGVLDTANLDPEHVAAEAMRQIRWKNCSEAIHLYPAIRQRMKHPERNGDELRFREALQLYPEMPQNIQSRFAGQCKGQEGGKLAGNPLPGWVFMSEELVVDHPRNWPGDDLIRHMQGHLMGMIMWFTSTLYGAIHLAGWNERFPTNIELWFWRGSALYVVFSGLLWSLLNLLGHTSGPVWVYWYDFLANDVRRKSHYVIYGLAVIGGSLFFVARTYLVAEAFISLRALPASAYASPSWILTVPHIG</sequence>
<feature type="transmembrane region" description="Helical" evidence="1">
    <location>
        <begin position="28"/>
        <end position="45"/>
    </location>
</feature>
<proteinExistence type="predicted"/>